<dbReference type="Gene3D" id="2.40.50.100">
    <property type="match status" value="1"/>
</dbReference>
<evidence type="ECO:0000259" key="6">
    <source>
        <dbReference type="Pfam" id="PF25917"/>
    </source>
</evidence>
<dbReference type="PROSITE" id="PS51257">
    <property type="entry name" value="PROKAR_LIPOPROTEIN"/>
    <property type="match status" value="1"/>
</dbReference>
<dbReference type="Proteomes" id="UP000325372">
    <property type="component" value="Unassembled WGS sequence"/>
</dbReference>
<dbReference type="Gene3D" id="2.40.30.170">
    <property type="match status" value="1"/>
</dbReference>
<accession>A0A5N0T821</accession>
<name>A0A5N0T821_9GAMM</name>
<keyword evidence="3" id="KW-0175">Coiled coil</keyword>
<protein>
    <submittedName>
        <fullName evidence="9">Efflux RND transporter periplasmic adaptor subunit</fullName>
    </submittedName>
</protein>
<feature type="domain" description="Multidrug resistance protein MdtA-like barrel-sandwich hybrid" evidence="6">
    <location>
        <begin position="59"/>
        <end position="195"/>
    </location>
</feature>
<dbReference type="Pfam" id="PF25876">
    <property type="entry name" value="HH_MFP_RND"/>
    <property type="match status" value="1"/>
</dbReference>
<dbReference type="RefSeq" id="WP_150864549.1">
    <property type="nucleotide sequence ID" value="NZ_VYXP01000006.1"/>
</dbReference>
<evidence type="ECO:0000259" key="7">
    <source>
        <dbReference type="Pfam" id="PF25944"/>
    </source>
</evidence>
<dbReference type="PANTHER" id="PTHR30158">
    <property type="entry name" value="ACRA/E-RELATED COMPONENT OF DRUG EFFLUX TRANSPORTER"/>
    <property type="match status" value="1"/>
</dbReference>
<evidence type="ECO:0000256" key="4">
    <source>
        <dbReference type="SAM" id="SignalP"/>
    </source>
</evidence>
<dbReference type="GO" id="GO:0022857">
    <property type="term" value="F:transmembrane transporter activity"/>
    <property type="evidence" value="ECO:0007669"/>
    <property type="project" value="InterPro"/>
</dbReference>
<dbReference type="InterPro" id="IPR058625">
    <property type="entry name" value="MdtA-like_BSH"/>
</dbReference>
<evidence type="ECO:0000259" key="5">
    <source>
        <dbReference type="Pfam" id="PF25876"/>
    </source>
</evidence>
<keyword evidence="4" id="KW-0732">Signal</keyword>
<feature type="domain" description="Multidrug resistance protein MdtA-like beta-barrel" evidence="7">
    <location>
        <begin position="204"/>
        <end position="294"/>
    </location>
</feature>
<evidence type="ECO:0000256" key="2">
    <source>
        <dbReference type="ARBA" id="ARBA00009477"/>
    </source>
</evidence>
<dbReference type="FunFam" id="2.40.420.20:FF:000001">
    <property type="entry name" value="Efflux RND transporter periplasmic adaptor subunit"/>
    <property type="match status" value="1"/>
</dbReference>
<dbReference type="NCBIfam" id="TIGR01730">
    <property type="entry name" value="RND_mfp"/>
    <property type="match status" value="1"/>
</dbReference>
<feature type="coiled-coil region" evidence="3">
    <location>
        <begin position="99"/>
        <end position="164"/>
    </location>
</feature>
<sequence>MRRVITLVILAPLTALLMACGEEAAPPQAPPPAVQTVTIAPEQVATVFEYVARTRAQEDAQIRARISGTIIERNFEEGQAVNEGDLLFRIDPRPYQAALNSAQATLARAESAAQVAERNLERGLQLVDSGFISKAEMDQLEGERDSTRAALEEARAVVQKAEIDLGFTEIQAPFSGTAGRSELSIGDLVNPTSDALVTLVQLDPMLVDFDVTEQALADAFKVNQERQARGEPPVRYTPELKLPNGEIFPEEGTINYADNRVNPGTGTVTVTAGFPNPRGILLPGQFVRVELQRGDPTPGLLVPQPAVLTDMQGQYVFVVDDSDTVVRKNVSLGQRDGTRLVVESGLEEGDRVIVYGIQKVRVGMQVTATDIEAQP</sequence>
<dbReference type="GO" id="GO:0005886">
    <property type="term" value="C:plasma membrane"/>
    <property type="evidence" value="ECO:0007669"/>
    <property type="project" value="UniProtKB-SubCell"/>
</dbReference>
<dbReference type="SUPFAM" id="SSF111369">
    <property type="entry name" value="HlyD-like secretion proteins"/>
    <property type="match status" value="1"/>
</dbReference>
<keyword evidence="10" id="KW-1185">Reference proteome</keyword>
<dbReference type="Pfam" id="PF25989">
    <property type="entry name" value="YknX_C"/>
    <property type="match status" value="1"/>
</dbReference>
<comment type="subcellular location">
    <subcellularLocation>
        <location evidence="1">Cell inner membrane</location>
        <topology evidence="1">Lipid-anchor</topology>
    </subcellularLocation>
</comment>
<evidence type="ECO:0000256" key="3">
    <source>
        <dbReference type="SAM" id="Coils"/>
    </source>
</evidence>
<feature type="domain" description="YknX-like C-terminal permuted SH3-like" evidence="8">
    <location>
        <begin position="300"/>
        <end position="367"/>
    </location>
</feature>
<feature type="domain" description="Multidrug resistance protein MdtA-like alpha-helical hairpin" evidence="5">
    <location>
        <begin position="99"/>
        <end position="168"/>
    </location>
</feature>
<dbReference type="GO" id="GO:0046677">
    <property type="term" value="P:response to antibiotic"/>
    <property type="evidence" value="ECO:0007669"/>
    <property type="project" value="TreeGrafter"/>
</dbReference>
<evidence type="ECO:0000313" key="9">
    <source>
        <dbReference type="EMBL" id="KAA9130911.1"/>
    </source>
</evidence>
<feature type="signal peptide" evidence="4">
    <location>
        <begin position="1"/>
        <end position="24"/>
    </location>
</feature>
<dbReference type="InterPro" id="IPR006143">
    <property type="entry name" value="RND_pump_MFP"/>
</dbReference>
<dbReference type="AlphaFoldDB" id="A0A5N0T821"/>
<organism evidence="9 10">
    <name type="scientific">Marinihelvus fidelis</name>
    <dbReference type="NCBI Taxonomy" id="2613842"/>
    <lineage>
        <taxon>Bacteria</taxon>
        <taxon>Pseudomonadati</taxon>
        <taxon>Pseudomonadota</taxon>
        <taxon>Gammaproteobacteria</taxon>
        <taxon>Chromatiales</taxon>
        <taxon>Wenzhouxiangellaceae</taxon>
        <taxon>Marinihelvus</taxon>
    </lineage>
</organism>
<dbReference type="InterPro" id="IPR058637">
    <property type="entry name" value="YknX-like_C"/>
</dbReference>
<gene>
    <name evidence="9" type="ORF">F3N42_11170</name>
</gene>
<evidence type="ECO:0000313" key="10">
    <source>
        <dbReference type="Proteomes" id="UP000325372"/>
    </source>
</evidence>
<dbReference type="Pfam" id="PF25917">
    <property type="entry name" value="BSH_RND"/>
    <property type="match status" value="1"/>
</dbReference>
<proteinExistence type="inferred from homology"/>
<dbReference type="Gene3D" id="1.10.287.470">
    <property type="entry name" value="Helix hairpin bin"/>
    <property type="match status" value="1"/>
</dbReference>
<dbReference type="Gene3D" id="2.40.420.20">
    <property type="match status" value="1"/>
</dbReference>
<dbReference type="Pfam" id="PF25944">
    <property type="entry name" value="Beta-barrel_RND"/>
    <property type="match status" value="1"/>
</dbReference>
<evidence type="ECO:0000256" key="1">
    <source>
        <dbReference type="ARBA" id="ARBA00004519"/>
    </source>
</evidence>
<comment type="similarity">
    <text evidence="2">Belongs to the membrane fusion protein (MFP) (TC 8.A.1) family.</text>
</comment>
<dbReference type="InterPro" id="IPR058626">
    <property type="entry name" value="MdtA-like_b-barrel"/>
</dbReference>
<dbReference type="InterPro" id="IPR058624">
    <property type="entry name" value="MdtA-like_HH"/>
</dbReference>
<evidence type="ECO:0000259" key="8">
    <source>
        <dbReference type="Pfam" id="PF25989"/>
    </source>
</evidence>
<feature type="chain" id="PRO_5024332137" evidence="4">
    <location>
        <begin position="25"/>
        <end position="375"/>
    </location>
</feature>
<comment type="caution">
    <text evidence="9">The sequence shown here is derived from an EMBL/GenBank/DDBJ whole genome shotgun (WGS) entry which is preliminary data.</text>
</comment>
<dbReference type="EMBL" id="VYXP01000006">
    <property type="protein sequence ID" value="KAA9130911.1"/>
    <property type="molecule type" value="Genomic_DNA"/>
</dbReference>
<reference evidence="9 10" key="1">
    <citation type="submission" date="2019-09" db="EMBL/GenBank/DDBJ databases">
        <title>Wenzhouxiangella sp. Genome sequencing and assembly.</title>
        <authorList>
            <person name="Zhang R."/>
        </authorList>
    </citation>
    <scope>NUCLEOTIDE SEQUENCE [LARGE SCALE GENOMIC DNA]</scope>
    <source>
        <strain evidence="9 10">W260</strain>
    </source>
</reference>